<organism evidence="1 2">
    <name type="scientific">Piloderma croceum (strain F 1598)</name>
    <dbReference type="NCBI Taxonomy" id="765440"/>
    <lineage>
        <taxon>Eukaryota</taxon>
        <taxon>Fungi</taxon>
        <taxon>Dikarya</taxon>
        <taxon>Basidiomycota</taxon>
        <taxon>Agaricomycotina</taxon>
        <taxon>Agaricomycetes</taxon>
        <taxon>Agaricomycetidae</taxon>
        <taxon>Atheliales</taxon>
        <taxon>Atheliaceae</taxon>
        <taxon>Piloderma</taxon>
    </lineage>
</organism>
<dbReference type="Proteomes" id="UP000054166">
    <property type="component" value="Unassembled WGS sequence"/>
</dbReference>
<keyword evidence="2" id="KW-1185">Reference proteome</keyword>
<proteinExistence type="predicted"/>
<reference evidence="2" key="2">
    <citation type="submission" date="2015-01" db="EMBL/GenBank/DDBJ databases">
        <title>Evolutionary Origins and Diversification of the Mycorrhizal Mutualists.</title>
        <authorList>
            <consortium name="DOE Joint Genome Institute"/>
            <consortium name="Mycorrhizal Genomics Consortium"/>
            <person name="Kohler A."/>
            <person name="Kuo A."/>
            <person name="Nagy L.G."/>
            <person name="Floudas D."/>
            <person name="Copeland A."/>
            <person name="Barry K.W."/>
            <person name="Cichocki N."/>
            <person name="Veneault-Fourrey C."/>
            <person name="LaButti K."/>
            <person name="Lindquist E.A."/>
            <person name="Lipzen A."/>
            <person name="Lundell T."/>
            <person name="Morin E."/>
            <person name="Murat C."/>
            <person name="Riley R."/>
            <person name="Ohm R."/>
            <person name="Sun H."/>
            <person name="Tunlid A."/>
            <person name="Henrissat B."/>
            <person name="Grigoriev I.V."/>
            <person name="Hibbett D.S."/>
            <person name="Martin F."/>
        </authorList>
    </citation>
    <scope>NUCLEOTIDE SEQUENCE [LARGE SCALE GENOMIC DNA]</scope>
    <source>
        <strain evidence="2">F 1598</strain>
    </source>
</reference>
<reference evidence="1 2" key="1">
    <citation type="submission" date="2014-04" db="EMBL/GenBank/DDBJ databases">
        <authorList>
            <consortium name="DOE Joint Genome Institute"/>
            <person name="Kuo A."/>
            <person name="Tarkka M."/>
            <person name="Buscot F."/>
            <person name="Kohler A."/>
            <person name="Nagy L.G."/>
            <person name="Floudas D."/>
            <person name="Copeland A."/>
            <person name="Barry K.W."/>
            <person name="Cichocki N."/>
            <person name="Veneault-Fourrey C."/>
            <person name="LaButti K."/>
            <person name="Lindquist E.A."/>
            <person name="Lipzen A."/>
            <person name="Lundell T."/>
            <person name="Morin E."/>
            <person name="Murat C."/>
            <person name="Sun H."/>
            <person name="Tunlid A."/>
            <person name="Henrissat B."/>
            <person name="Grigoriev I.V."/>
            <person name="Hibbett D.S."/>
            <person name="Martin F."/>
            <person name="Nordberg H.P."/>
            <person name="Cantor M.N."/>
            <person name="Hua S.X."/>
        </authorList>
    </citation>
    <scope>NUCLEOTIDE SEQUENCE [LARGE SCALE GENOMIC DNA]</scope>
    <source>
        <strain evidence="1 2">F 1598</strain>
    </source>
</reference>
<sequence>MHNRFAKSIWTRADADLRSCYGHMGPHRSRKHIRAFKDVMLFGLSSINSGTCPAYIPADQQRLTSDIFSGKCKLSTG</sequence>
<evidence type="ECO:0000313" key="1">
    <source>
        <dbReference type="EMBL" id="KIM77216.1"/>
    </source>
</evidence>
<dbReference type="HOGENOM" id="CLU_2638945_0_0_1"/>
<accession>A0A0C3FBW1</accession>
<dbReference type="InParanoid" id="A0A0C3FBW1"/>
<gene>
    <name evidence="1" type="ORF">PILCRDRAFT_825561</name>
</gene>
<dbReference type="EMBL" id="KN833027">
    <property type="protein sequence ID" value="KIM77216.1"/>
    <property type="molecule type" value="Genomic_DNA"/>
</dbReference>
<dbReference type="AlphaFoldDB" id="A0A0C3FBW1"/>
<protein>
    <submittedName>
        <fullName evidence="1">Uncharacterized protein</fullName>
    </submittedName>
</protein>
<name>A0A0C3FBW1_PILCF</name>
<evidence type="ECO:0000313" key="2">
    <source>
        <dbReference type="Proteomes" id="UP000054166"/>
    </source>
</evidence>